<dbReference type="OrthoDB" id="8021018at2"/>
<feature type="chain" id="PRO_5020637553" evidence="1">
    <location>
        <begin position="22"/>
        <end position="164"/>
    </location>
</feature>
<protein>
    <submittedName>
        <fullName evidence="3">PRC-barrel domain containing protein</fullName>
    </submittedName>
</protein>
<keyword evidence="1" id="KW-0732">Signal</keyword>
<dbReference type="InterPro" id="IPR011033">
    <property type="entry name" value="PRC_barrel-like_sf"/>
</dbReference>
<comment type="caution">
    <text evidence="3">The sequence shown here is derived from an EMBL/GenBank/DDBJ whole genome shotgun (WGS) entry which is preliminary data.</text>
</comment>
<organism evidence="3 4">
    <name type="scientific">Dankookia rubra</name>
    <dbReference type="NCBI Taxonomy" id="1442381"/>
    <lineage>
        <taxon>Bacteria</taxon>
        <taxon>Pseudomonadati</taxon>
        <taxon>Pseudomonadota</taxon>
        <taxon>Alphaproteobacteria</taxon>
        <taxon>Acetobacterales</taxon>
        <taxon>Roseomonadaceae</taxon>
        <taxon>Dankookia</taxon>
    </lineage>
</organism>
<keyword evidence="4" id="KW-1185">Reference proteome</keyword>
<dbReference type="Gene3D" id="2.30.30.240">
    <property type="entry name" value="PRC-barrel domain"/>
    <property type="match status" value="1"/>
</dbReference>
<dbReference type="Pfam" id="PF05239">
    <property type="entry name" value="PRC"/>
    <property type="match status" value="1"/>
</dbReference>
<dbReference type="EMBL" id="SMSJ01000037">
    <property type="protein sequence ID" value="TDH60479.1"/>
    <property type="molecule type" value="Genomic_DNA"/>
</dbReference>
<evidence type="ECO:0000256" key="1">
    <source>
        <dbReference type="SAM" id="SignalP"/>
    </source>
</evidence>
<name>A0A4R5QD00_9PROT</name>
<feature type="signal peptide" evidence="1">
    <location>
        <begin position="1"/>
        <end position="21"/>
    </location>
</feature>
<evidence type="ECO:0000259" key="2">
    <source>
        <dbReference type="Pfam" id="PF05239"/>
    </source>
</evidence>
<accession>A0A4R5QD00</accession>
<dbReference type="Proteomes" id="UP000295096">
    <property type="component" value="Unassembled WGS sequence"/>
</dbReference>
<feature type="domain" description="PRC-barrel" evidence="2">
    <location>
        <begin position="72"/>
        <end position="148"/>
    </location>
</feature>
<gene>
    <name evidence="3" type="ORF">E2C06_21790</name>
</gene>
<dbReference type="AlphaFoldDB" id="A0A4R5QD00"/>
<evidence type="ECO:0000313" key="4">
    <source>
        <dbReference type="Proteomes" id="UP000295096"/>
    </source>
</evidence>
<dbReference type="PANTHER" id="PTHR36505:SF1">
    <property type="entry name" value="BLR1072 PROTEIN"/>
    <property type="match status" value="1"/>
</dbReference>
<reference evidence="3 4" key="1">
    <citation type="journal article" date="2016" name="J. Microbiol.">
        <title>Dankookia rubra gen. nov., sp. nov., an alphaproteobacterium isolated from sediment of a shallow stream.</title>
        <authorList>
            <person name="Kim W.H."/>
            <person name="Kim D.H."/>
            <person name="Kang K."/>
            <person name="Ahn T.Y."/>
        </authorList>
    </citation>
    <scope>NUCLEOTIDE SEQUENCE [LARGE SCALE GENOMIC DNA]</scope>
    <source>
        <strain evidence="3 4">JCM30602</strain>
    </source>
</reference>
<dbReference type="SUPFAM" id="SSF50346">
    <property type="entry name" value="PRC-barrel domain"/>
    <property type="match status" value="1"/>
</dbReference>
<sequence>MIAHLALVAVSVAVLGGTALAQPAPFGLTQTLPGWGGTAVPQPGQAALPGGLVTVAPGSVVVTYYEVRPVDMTASNLLRTEVRNLQDERIGRIEDLVIGGGREISAVVIGVGGFLGIGERYAALPPSAVVLTRQPDGSLRAVVDATRDQLRNSPEFKFEGSVRR</sequence>
<dbReference type="PANTHER" id="PTHR36505">
    <property type="entry name" value="BLR1072 PROTEIN"/>
    <property type="match status" value="1"/>
</dbReference>
<proteinExistence type="predicted"/>
<dbReference type="InterPro" id="IPR027275">
    <property type="entry name" value="PRC-brl_dom"/>
</dbReference>
<evidence type="ECO:0000313" key="3">
    <source>
        <dbReference type="EMBL" id="TDH60479.1"/>
    </source>
</evidence>
<dbReference type="RefSeq" id="WP_133290719.1">
    <property type="nucleotide sequence ID" value="NZ_SMSJ01000037.1"/>
</dbReference>